<evidence type="ECO:0000256" key="5">
    <source>
        <dbReference type="ARBA" id="ARBA00055534"/>
    </source>
</evidence>
<dbReference type="InterPro" id="IPR018114">
    <property type="entry name" value="TRYPSIN_HIS"/>
</dbReference>
<keyword evidence="6" id="KW-1205">Fibrinolytic toxin</keyword>
<evidence type="ECO:0000313" key="11">
    <source>
        <dbReference type="Proteomes" id="UP000322000"/>
    </source>
</evidence>
<dbReference type="PANTHER" id="PTHR24252:SF7">
    <property type="entry name" value="HYALIN"/>
    <property type="match status" value="1"/>
</dbReference>
<dbReference type="PROSITE" id="PS50240">
    <property type="entry name" value="TRYPSIN_DOM"/>
    <property type="match status" value="2"/>
</dbReference>
<comment type="function">
    <text evidence="5">Fibrinolytic activity; shows preferential cleavage of Arg-Gly bonds in all three fibrinogen chains. Contact with the caterpillars causes severe bleeding, due the anticoagulant effect of the protein.</text>
</comment>
<dbReference type="InParanoid" id="A0A7E5VQT4"/>
<dbReference type="InterPro" id="IPR043504">
    <property type="entry name" value="Peptidase_S1_PA_chymotrypsin"/>
</dbReference>
<dbReference type="OrthoDB" id="5565075at2759"/>
<accession>A0A7E5VQT4</accession>
<evidence type="ECO:0000256" key="7">
    <source>
        <dbReference type="RuleBase" id="RU363034"/>
    </source>
</evidence>
<dbReference type="SUPFAM" id="SSF50494">
    <property type="entry name" value="Trypsin-like serine proteases"/>
    <property type="match status" value="2"/>
</dbReference>
<keyword evidence="4" id="KW-1199">Hemostasis impairing toxin</keyword>
<keyword evidence="3" id="KW-1015">Disulfide bond</keyword>
<keyword evidence="9" id="KW-0732">Signal</keyword>
<evidence type="ECO:0000259" key="10">
    <source>
        <dbReference type="PROSITE" id="PS50240"/>
    </source>
</evidence>
<feature type="region of interest" description="Disordered" evidence="8">
    <location>
        <begin position="306"/>
        <end position="334"/>
    </location>
</feature>
<dbReference type="InterPro" id="IPR001254">
    <property type="entry name" value="Trypsin_dom"/>
</dbReference>
<evidence type="ECO:0000313" key="12">
    <source>
        <dbReference type="RefSeq" id="XP_026730700.1"/>
    </source>
</evidence>
<evidence type="ECO:0000256" key="6">
    <source>
        <dbReference type="ARBA" id="ARBA00084094"/>
    </source>
</evidence>
<dbReference type="GO" id="GO:0004252">
    <property type="term" value="F:serine-type endopeptidase activity"/>
    <property type="evidence" value="ECO:0007669"/>
    <property type="project" value="InterPro"/>
</dbReference>
<dbReference type="Gene3D" id="2.40.10.10">
    <property type="entry name" value="Trypsin-like serine proteases"/>
    <property type="match status" value="3"/>
</dbReference>
<gene>
    <name evidence="12" type="primary">LOC113495898</name>
</gene>
<dbReference type="CDD" id="cd00190">
    <property type="entry name" value="Tryp_SPc"/>
    <property type="match status" value="1"/>
</dbReference>
<evidence type="ECO:0000256" key="8">
    <source>
        <dbReference type="SAM" id="MobiDB-lite"/>
    </source>
</evidence>
<dbReference type="PANTHER" id="PTHR24252">
    <property type="entry name" value="ACROSIN-RELATED"/>
    <property type="match status" value="1"/>
</dbReference>
<dbReference type="GO" id="GO:0090729">
    <property type="term" value="F:toxin activity"/>
    <property type="evidence" value="ECO:0007669"/>
    <property type="project" value="UniProtKB-KW"/>
</dbReference>
<feature type="compositionally biased region" description="Polar residues" evidence="8">
    <location>
        <begin position="322"/>
        <end position="334"/>
    </location>
</feature>
<dbReference type="FunFam" id="2.40.10.10:FF:000068">
    <property type="entry name" value="transmembrane protease serine 2"/>
    <property type="match status" value="2"/>
</dbReference>
<dbReference type="InterPro" id="IPR009003">
    <property type="entry name" value="Peptidase_S1_PA"/>
</dbReference>
<dbReference type="GO" id="GO:0005576">
    <property type="term" value="C:extracellular region"/>
    <property type="evidence" value="ECO:0007669"/>
    <property type="project" value="UniProtKB-SubCell"/>
</dbReference>
<evidence type="ECO:0000256" key="4">
    <source>
        <dbReference type="ARBA" id="ARBA00023240"/>
    </source>
</evidence>
<evidence type="ECO:0000256" key="2">
    <source>
        <dbReference type="ARBA" id="ARBA00022656"/>
    </source>
</evidence>
<keyword evidence="7" id="KW-0378">Hydrolase</keyword>
<keyword evidence="7" id="KW-0645">Protease</keyword>
<name>A0A7E5VQT4_TRINI</name>
<keyword evidence="2" id="KW-0800">Toxin</keyword>
<dbReference type="KEGG" id="tnl:113495898"/>
<dbReference type="GO" id="GO:0006508">
    <property type="term" value="P:proteolysis"/>
    <property type="evidence" value="ECO:0007669"/>
    <property type="project" value="UniProtKB-KW"/>
</dbReference>
<reference evidence="12" key="1">
    <citation type="submission" date="2025-08" db="UniProtKB">
        <authorList>
            <consortium name="RefSeq"/>
        </authorList>
    </citation>
    <scope>IDENTIFICATION</scope>
</reference>
<organism evidence="11 12">
    <name type="scientific">Trichoplusia ni</name>
    <name type="common">Cabbage looper</name>
    <dbReference type="NCBI Taxonomy" id="7111"/>
    <lineage>
        <taxon>Eukaryota</taxon>
        <taxon>Metazoa</taxon>
        <taxon>Ecdysozoa</taxon>
        <taxon>Arthropoda</taxon>
        <taxon>Hexapoda</taxon>
        <taxon>Insecta</taxon>
        <taxon>Pterygota</taxon>
        <taxon>Neoptera</taxon>
        <taxon>Endopterygota</taxon>
        <taxon>Lepidoptera</taxon>
        <taxon>Glossata</taxon>
        <taxon>Ditrysia</taxon>
        <taxon>Noctuoidea</taxon>
        <taxon>Noctuidae</taxon>
        <taxon>Plusiinae</taxon>
        <taxon>Trichoplusia</taxon>
    </lineage>
</organism>
<comment type="subcellular location">
    <subcellularLocation>
        <location evidence="1">Secreted</location>
        <location evidence="1">Extracellular space</location>
    </subcellularLocation>
</comment>
<dbReference type="InterPro" id="IPR033116">
    <property type="entry name" value="TRYPSIN_SER"/>
</dbReference>
<dbReference type="GeneID" id="113495898"/>
<protein>
    <submittedName>
        <fullName evidence="12">Uncharacterized protein LOC113495898</fullName>
    </submittedName>
</protein>
<dbReference type="PROSITE" id="PS00134">
    <property type="entry name" value="TRYPSIN_HIS"/>
    <property type="match status" value="2"/>
</dbReference>
<keyword evidence="11" id="KW-1185">Reference proteome</keyword>
<dbReference type="RefSeq" id="XP_026730700.1">
    <property type="nucleotide sequence ID" value="XM_026874899.1"/>
</dbReference>
<dbReference type="AlphaFoldDB" id="A0A7E5VQT4"/>
<dbReference type="SMART" id="SM00020">
    <property type="entry name" value="Tryp_SPc"/>
    <property type="match status" value="2"/>
</dbReference>
<evidence type="ECO:0000256" key="9">
    <source>
        <dbReference type="SAM" id="SignalP"/>
    </source>
</evidence>
<proteinExistence type="predicted"/>
<dbReference type="Pfam" id="PF00089">
    <property type="entry name" value="Trypsin"/>
    <property type="match status" value="2"/>
</dbReference>
<dbReference type="InterPro" id="IPR001314">
    <property type="entry name" value="Peptidase_S1A"/>
</dbReference>
<evidence type="ECO:0000256" key="3">
    <source>
        <dbReference type="ARBA" id="ARBA00023157"/>
    </source>
</evidence>
<evidence type="ECO:0000256" key="1">
    <source>
        <dbReference type="ARBA" id="ARBA00004239"/>
    </source>
</evidence>
<feature type="chain" id="PRO_5028857186" evidence="9">
    <location>
        <begin position="19"/>
        <end position="643"/>
    </location>
</feature>
<dbReference type="Proteomes" id="UP000322000">
    <property type="component" value="Chromosome 7"/>
</dbReference>
<feature type="domain" description="Peptidase S1" evidence="10">
    <location>
        <begin position="484"/>
        <end position="643"/>
    </location>
</feature>
<dbReference type="PRINTS" id="PR00722">
    <property type="entry name" value="CHYMOTRYPSIN"/>
</dbReference>
<feature type="domain" description="Peptidase S1" evidence="10">
    <location>
        <begin position="56"/>
        <end position="292"/>
    </location>
</feature>
<feature type="signal peptide" evidence="9">
    <location>
        <begin position="1"/>
        <end position="18"/>
    </location>
</feature>
<dbReference type="PROSITE" id="PS00135">
    <property type="entry name" value="TRYPSIN_SER"/>
    <property type="match status" value="1"/>
</dbReference>
<sequence length="643" mass="69085">MKVLIGFACLALAVAVSAEVFVTEQESPLYNYHMRFGIPEAQRIQKAEESAAIGRIVGGSYSPIANTPYQAGLVIEIRNSDTSVCGASLISNNRLVTAAHCYYDGFLTAFRFHVILGSNFLFYGGTRIQTANIVMHPQWNPRTVANDIAIINIRSVTFSNVIQPIALPSGSDLNNSFVDWSALASGYGITRDGVNFVFDQRLSSVTLNIITNNACAATFGPFVHPSNICTSGAEGKGTCSGDSGGPLAVQINGQTTLVGVSSYGAQAGCAAGFPAAFTRVTSFVNWINSNQMKQRLNIVRLNRVDPVDEGGDSGEGGGETNGAPSQSSVGTDTNLVDDMSETASTTISWLLTVDFASVSLIIKTLSAPNLRWKLKRPSVVTAKLKHALTTCCKKDKPRGRKRYTDTIYKSISFILNFSCTCGFLLFRMKVLIGFACLALAVAVPAEVFVTEQESPLYNYHMRFGIPEAQRIQKAEESAALGERIVGGSITPIADTPYQAGLVIQLYFGRTSVCGASIISNTRLVTAAHCNSDGFLTATAFTVVLGSNTLFTGGTRIRTSNIVVHPQWNPNTVANDIAILIIPSVTFTNVIQPIALPSGSDLNNNFVDWSALASGYGITRDGQYCLLILAWRDELLYLQYPLAS</sequence>
<keyword evidence="7" id="KW-0720">Serine protease</keyword>